<reference evidence="2 3" key="1">
    <citation type="submission" date="2019-05" db="EMBL/GenBank/DDBJ databases">
        <authorList>
            <consortium name="Pathogen Informatics"/>
        </authorList>
    </citation>
    <scope>NUCLEOTIDE SEQUENCE [LARGE SCALE GENOMIC DNA]</scope>
    <source>
        <strain evidence="2 3">NCTC5386</strain>
    </source>
</reference>
<evidence type="ECO:0000313" key="2">
    <source>
        <dbReference type="EMBL" id="VTS12531.1"/>
    </source>
</evidence>
<organism evidence="2 3">
    <name type="scientific">Streptococcus pseudoporcinus</name>
    <dbReference type="NCBI Taxonomy" id="361101"/>
    <lineage>
        <taxon>Bacteria</taxon>
        <taxon>Bacillati</taxon>
        <taxon>Bacillota</taxon>
        <taxon>Bacilli</taxon>
        <taxon>Lactobacillales</taxon>
        <taxon>Streptococcaceae</taxon>
        <taxon>Streptococcus</taxon>
    </lineage>
</organism>
<dbReference type="RefSeq" id="WP_143920673.1">
    <property type="nucleotide sequence ID" value="NZ_CABEHT010000001.1"/>
</dbReference>
<gene>
    <name evidence="2" type="ORF">NCTC5386_00344</name>
</gene>
<feature type="coiled-coil region" evidence="1">
    <location>
        <begin position="98"/>
        <end position="132"/>
    </location>
</feature>
<dbReference type="AlphaFoldDB" id="A0A4U9XJT8"/>
<name>A0A4U9XJT8_9STRE</name>
<dbReference type="Proteomes" id="UP000394068">
    <property type="component" value="Unassembled WGS sequence"/>
</dbReference>
<evidence type="ECO:0000313" key="3">
    <source>
        <dbReference type="Proteomes" id="UP000394068"/>
    </source>
</evidence>
<proteinExistence type="predicted"/>
<evidence type="ECO:0000256" key="1">
    <source>
        <dbReference type="SAM" id="Coils"/>
    </source>
</evidence>
<sequence length="147" mass="16883">MTHFYDYPQTVKLVNGLNSVSTLKKWRLKIERLTGHAFEESRVRTGKRSYSKVTLFTDSDIEQLQQVAHLKGSLGLEKAILKVYPLTRASPVPLTKQVQGLSVQVSQLNNQVERLTRDNQVLTLRQTALEKRIEVLEHPKKRTLFGK</sequence>
<keyword evidence="1" id="KW-0175">Coiled coil</keyword>
<accession>A0A4U9XJT8</accession>
<dbReference type="EMBL" id="CABEHT010000001">
    <property type="protein sequence ID" value="VTS12531.1"/>
    <property type="molecule type" value="Genomic_DNA"/>
</dbReference>
<protein>
    <submittedName>
        <fullName evidence="2">Uncharacterized protein</fullName>
    </submittedName>
</protein>